<dbReference type="PANTHER" id="PTHR35526">
    <property type="entry name" value="ANTI-SIGMA-F FACTOR RSBW-RELATED"/>
    <property type="match status" value="1"/>
</dbReference>
<evidence type="ECO:0000256" key="3">
    <source>
        <dbReference type="ARBA" id="ARBA00022741"/>
    </source>
</evidence>
<name>A0A0K9YJS2_9BACL</name>
<dbReference type="CDD" id="cd16936">
    <property type="entry name" value="HATPase_RsbW-like"/>
    <property type="match status" value="1"/>
</dbReference>
<keyword evidence="3 6" id="KW-0547">Nucleotide-binding</keyword>
<dbReference type="PATRIC" id="fig|54915.3.peg.5842"/>
<dbReference type="GO" id="GO:0016989">
    <property type="term" value="F:sigma factor antagonist activity"/>
    <property type="evidence" value="ECO:0007669"/>
    <property type="project" value="InterPro"/>
</dbReference>
<dbReference type="GO" id="GO:0004674">
    <property type="term" value="F:protein serine/threonine kinase activity"/>
    <property type="evidence" value="ECO:0007669"/>
    <property type="project" value="UniProtKB-KW"/>
</dbReference>
<protein>
    <recommendedName>
        <fullName evidence="6">Serine-protein kinase RsbW</fullName>
        <ecNumber evidence="6">2.7.11.1</ecNumber>
    </recommendedName>
    <alternativeName>
        <fullName evidence="6">Anti-sigma-B factor</fullName>
    </alternativeName>
    <alternativeName>
        <fullName evidence="6">Sigma-B negative effector RsbW</fullName>
    </alternativeName>
</protein>
<accession>A0A0K9YJS2</accession>
<dbReference type="Pfam" id="PF13581">
    <property type="entry name" value="HATPase_c_2"/>
    <property type="match status" value="1"/>
</dbReference>
<dbReference type="Gene3D" id="3.30.565.10">
    <property type="entry name" value="Histidine kinase-like ATPase, C-terminal domain"/>
    <property type="match status" value="1"/>
</dbReference>
<evidence type="ECO:0000313" key="10">
    <source>
        <dbReference type="Proteomes" id="UP000036834"/>
    </source>
</evidence>
<dbReference type="InterPro" id="IPR010193">
    <property type="entry name" value="RsbW"/>
</dbReference>
<dbReference type="SUPFAM" id="SSF55874">
    <property type="entry name" value="ATPase domain of HSP90 chaperone/DNA topoisomerase II/histidine kinase"/>
    <property type="match status" value="1"/>
</dbReference>
<feature type="domain" description="Histidine kinase/HSP90-like ATPase" evidence="7">
    <location>
        <begin position="15"/>
        <end position="145"/>
    </location>
</feature>
<evidence type="ECO:0000256" key="1">
    <source>
        <dbReference type="ARBA" id="ARBA00022527"/>
    </source>
</evidence>
<dbReference type="NCBIfam" id="TIGR01924">
    <property type="entry name" value="rsbW_low_gc"/>
    <property type="match status" value="1"/>
</dbReference>
<dbReference type="AlphaFoldDB" id="A0A0K9YJS2"/>
<keyword evidence="1 6" id="KW-0723">Serine/threonine-protein kinase</keyword>
<dbReference type="InterPro" id="IPR003594">
    <property type="entry name" value="HATPase_dom"/>
</dbReference>
<dbReference type="Proteomes" id="UP000036834">
    <property type="component" value="Unassembled WGS sequence"/>
</dbReference>
<dbReference type="Proteomes" id="UP000319578">
    <property type="component" value="Unassembled WGS sequence"/>
</dbReference>
<dbReference type="GO" id="GO:0005524">
    <property type="term" value="F:ATP binding"/>
    <property type="evidence" value="ECO:0007669"/>
    <property type="project" value="UniProtKB-KW"/>
</dbReference>
<proteinExistence type="inferred from homology"/>
<keyword evidence="2 6" id="KW-0808">Transferase</keyword>
<dbReference type="InterPro" id="IPR036890">
    <property type="entry name" value="HATPase_C_sf"/>
</dbReference>
<gene>
    <name evidence="6" type="primary">rsbW</name>
    <name evidence="8" type="synonym">rsbW_2</name>
    <name evidence="9" type="ORF">ADS79_30735</name>
    <name evidence="8" type="ORF">BRE01_51140</name>
</gene>
<evidence type="ECO:0000313" key="11">
    <source>
        <dbReference type="Proteomes" id="UP000319578"/>
    </source>
</evidence>
<sequence length="165" mass="17916">MGQTGPKADKIQLTFPSQAEYLGVARLTVSGVANRMGFSYEDIEDIKLAVGEACTNAVEHAYGEDGEAGSIQMSCHVYPDRLVIVITDEGMGFAGEFKADQLTPIYSGREIDDLEEGGLGLYLIHTLMDEVVIRSDSGVAISMTKYVRRDEVAGDDDWTISKAEV</sequence>
<dbReference type="EC" id="2.7.11.1" evidence="6"/>
<comment type="catalytic activity">
    <reaction evidence="6">
        <text>L-threonyl-[protein] + ATP = O-phospho-L-threonyl-[protein] + ADP + H(+)</text>
        <dbReference type="Rhea" id="RHEA:46608"/>
        <dbReference type="Rhea" id="RHEA-COMP:11060"/>
        <dbReference type="Rhea" id="RHEA-COMP:11605"/>
        <dbReference type="ChEBI" id="CHEBI:15378"/>
        <dbReference type="ChEBI" id="CHEBI:30013"/>
        <dbReference type="ChEBI" id="CHEBI:30616"/>
        <dbReference type="ChEBI" id="CHEBI:61977"/>
        <dbReference type="ChEBI" id="CHEBI:456216"/>
        <dbReference type="EC" id="2.7.11.1"/>
    </reaction>
</comment>
<reference evidence="9" key="2">
    <citation type="submission" date="2015-07" db="EMBL/GenBank/DDBJ databases">
        <title>MeaNS - Measles Nucleotide Surveillance Program.</title>
        <authorList>
            <person name="Tran T."/>
            <person name="Druce J."/>
        </authorList>
    </citation>
    <scope>NUCLEOTIDE SEQUENCE</scope>
    <source>
        <strain evidence="9">DSM 9887</strain>
    </source>
</reference>
<evidence type="ECO:0000256" key="4">
    <source>
        <dbReference type="ARBA" id="ARBA00022777"/>
    </source>
</evidence>
<evidence type="ECO:0000259" key="7">
    <source>
        <dbReference type="Pfam" id="PF13581"/>
    </source>
</evidence>
<comment type="catalytic activity">
    <reaction evidence="6">
        <text>L-seryl-[protein] + ATP = O-phospho-L-seryl-[protein] + ADP + H(+)</text>
        <dbReference type="Rhea" id="RHEA:17989"/>
        <dbReference type="Rhea" id="RHEA-COMP:9863"/>
        <dbReference type="Rhea" id="RHEA-COMP:11604"/>
        <dbReference type="ChEBI" id="CHEBI:15378"/>
        <dbReference type="ChEBI" id="CHEBI:29999"/>
        <dbReference type="ChEBI" id="CHEBI:30616"/>
        <dbReference type="ChEBI" id="CHEBI:83421"/>
        <dbReference type="ChEBI" id="CHEBI:456216"/>
        <dbReference type="EC" id="2.7.11.1"/>
    </reaction>
</comment>
<dbReference type="EMBL" id="BJON01000021">
    <property type="protein sequence ID" value="GED71412.1"/>
    <property type="molecule type" value="Genomic_DNA"/>
</dbReference>
<keyword evidence="11" id="KW-1185">Reference proteome</keyword>
<dbReference type="EMBL" id="LGIQ01000016">
    <property type="protein sequence ID" value="KNB68904.1"/>
    <property type="molecule type" value="Genomic_DNA"/>
</dbReference>
<dbReference type="HAMAP" id="MF_00638">
    <property type="entry name" value="Anti_sigma_B"/>
    <property type="match status" value="1"/>
</dbReference>
<evidence type="ECO:0000256" key="5">
    <source>
        <dbReference type="ARBA" id="ARBA00022840"/>
    </source>
</evidence>
<evidence type="ECO:0000256" key="6">
    <source>
        <dbReference type="HAMAP-Rule" id="MF_00638"/>
    </source>
</evidence>
<organism evidence="9 10">
    <name type="scientific">Brevibacillus reuszeri</name>
    <dbReference type="NCBI Taxonomy" id="54915"/>
    <lineage>
        <taxon>Bacteria</taxon>
        <taxon>Bacillati</taxon>
        <taxon>Bacillota</taxon>
        <taxon>Bacilli</taxon>
        <taxon>Bacillales</taxon>
        <taxon>Paenibacillaceae</taxon>
        <taxon>Brevibacillus</taxon>
    </lineage>
</organism>
<evidence type="ECO:0000313" key="9">
    <source>
        <dbReference type="EMBL" id="KNB68904.1"/>
    </source>
</evidence>
<evidence type="ECO:0000256" key="2">
    <source>
        <dbReference type="ARBA" id="ARBA00022679"/>
    </source>
</evidence>
<dbReference type="RefSeq" id="WP_049742287.1">
    <property type="nucleotide sequence ID" value="NZ_BJON01000021.1"/>
</dbReference>
<keyword evidence="4 6" id="KW-0418">Kinase</keyword>
<comment type="similarity">
    <text evidence="6">Belongs to the anti-sigma-factor family.</text>
</comment>
<dbReference type="InterPro" id="IPR050267">
    <property type="entry name" value="Anti-sigma-factor_SerPK"/>
</dbReference>
<dbReference type="OrthoDB" id="9798941at2"/>
<dbReference type="NCBIfam" id="NF003144">
    <property type="entry name" value="PRK04069.1"/>
    <property type="match status" value="1"/>
</dbReference>
<comment type="caution">
    <text evidence="9">The sequence shown here is derived from an EMBL/GenBank/DDBJ whole genome shotgun (WGS) entry which is preliminary data.</text>
</comment>
<dbReference type="PANTHER" id="PTHR35526:SF9">
    <property type="entry name" value="SERINE-PROTEIN KINASE RSBW"/>
    <property type="match status" value="1"/>
</dbReference>
<reference evidence="8 11" key="3">
    <citation type="submission" date="2019-06" db="EMBL/GenBank/DDBJ databases">
        <title>Whole genome shotgun sequence of Brevibacillus reuszeri NBRC 15719.</title>
        <authorList>
            <person name="Hosoyama A."/>
            <person name="Uohara A."/>
            <person name="Ohji S."/>
            <person name="Ichikawa N."/>
        </authorList>
    </citation>
    <scope>NUCLEOTIDE SEQUENCE [LARGE SCALE GENOMIC DNA]</scope>
    <source>
        <strain evidence="8 11">NBRC 15719</strain>
    </source>
</reference>
<comment type="function">
    <text evidence="6">Negative regulator of sigma-B activity. Phosphorylates and inactivates its specific antagonist protein, RsbV. Upon phosphorylation of RsbV, RsbW is released and binds to sigma-B, thereby blocking its ability to form an RNA polymerase holoenzyme (E-sigma-B).</text>
</comment>
<reference evidence="10" key="1">
    <citation type="submission" date="2015-07" db="EMBL/GenBank/DDBJ databases">
        <title>Genome sequencing project for genomic taxonomy and phylogenomics of Bacillus-like bacteria.</title>
        <authorList>
            <person name="Liu B."/>
            <person name="Wang J."/>
            <person name="Zhu Y."/>
            <person name="Liu G."/>
            <person name="Chen Q."/>
            <person name="Chen Z."/>
            <person name="Lan J."/>
            <person name="Che J."/>
            <person name="Ge C."/>
            <person name="Shi H."/>
            <person name="Pan Z."/>
            <person name="Liu X."/>
        </authorList>
    </citation>
    <scope>NUCLEOTIDE SEQUENCE [LARGE SCALE GENOMIC DNA]</scope>
    <source>
        <strain evidence="10">DSM 9887</strain>
    </source>
</reference>
<keyword evidence="5 6" id="KW-0067">ATP-binding</keyword>
<evidence type="ECO:0000313" key="8">
    <source>
        <dbReference type="EMBL" id="GED71412.1"/>
    </source>
</evidence>
<dbReference type="STRING" id="54915.ADS79_30735"/>